<dbReference type="Pfam" id="PF05630">
    <property type="entry name" value="NPP1"/>
    <property type="match status" value="1"/>
</dbReference>
<protein>
    <recommendedName>
        <fullName evidence="6">Necrosis and ethylene inducing peptide 1</fullName>
    </recommendedName>
</protein>
<reference evidence="4" key="1">
    <citation type="submission" date="2021-02" db="EMBL/GenBank/DDBJ databases">
        <title>Genome sequence Cadophora malorum strain M34.</title>
        <authorList>
            <person name="Stefanovic E."/>
            <person name="Vu D."/>
            <person name="Scully C."/>
            <person name="Dijksterhuis J."/>
            <person name="Roader J."/>
            <person name="Houbraken J."/>
        </authorList>
    </citation>
    <scope>NUCLEOTIDE SEQUENCE</scope>
    <source>
        <strain evidence="4">M34</strain>
    </source>
</reference>
<dbReference type="OrthoDB" id="89086at2759"/>
<keyword evidence="2" id="KW-0843">Virulence</keyword>
<dbReference type="PANTHER" id="PTHR33657">
    <property type="entry name" value="DOMAIN PROTEIN, PUTATIVE (AFU_ORTHOLOGUE AFUA_5G00600)-RELATED"/>
    <property type="match status" value="1"/>
</dbReference>
<dbReference type="EMBL" id="JAFJYH010000282">
    <property type="protein sequence ID" value="KAG4414082.1"/>
    <property type="molecule type" value="Genomic_DNA"/>
</dbReference>
<keyword evidence="3" id="KW-0732">Signal</keyword>
<name>A0A8H7T6K6_9HELO</name>
<evidence type="ECO:0000256" key="3">
    <source>
        <dbReference type="SAM" id="SignalP"/>
    </source>
</evidence>
<evidence type="ECO:0000256" key="2">
    <source>
        <dbReference type="ARBA" id="ARBA00023026"/>
    </source>
</evidence>
<evidence type="ECO:0000313" key="5">
    <source>
        <dbReference type="Proteomes" id="UP000664132"/>
    </source>
</evidence>
<evidence type="ECO:0008006" key="6">
    <source>
        <dbReference type="Google" id="ProtNLM"/>
    </source>
</evidence>
<feature type="signal peptide" evidence="3">
    <location>
        <begin position="1"/>
        <end position="18"/>
    </location>
</feature>
<dbReference type="Proteomes" id="UP000664132">
    <property type="component" value="Unassembled WGS sequence"/>
</dbReference>
<feature type="chain" id="PRO_5034229632" description="Necrosis and ethylene inducing peptide 1" evidence="3">
    <location>
        <begin position="19"/>
        <end position="241"/>
    </location>
</feature>
<dbReference type="PIRSF" id="PIRSF029958">
    <property type="entry name" value="Necrosis-inducing_protein"/>
    <property type="match status" value="1"/>
</dbReference>
<accession>A0A8H7T6K6</accession>
<comment type="similarity">
    <text evidence="1">Belongs to the Necrosis inducing protein (NPP1) family.</text>
</comment>
<organism evidence="4 5">
    <name type="scientific">Cadophora malorum</name>
    <dbReference type="NCBI Taxonomy" id="108018"/>
    <lineage>
        <taxon>Eukaryota</taxon>
        <taxon>Fungi</taxon>
        <taxon>Dikarya</taxon>
        <taxon>Ascomycota</taxon>
        <taxon>Pezizomycotina</taxon>
        <taxon>Leotiomycetes</taxon>
        <taxon>Helotiales</taxon>
        <taxon>Ploettnerulaceae</taxon>
        <taxon>Cadophora</taxon>
    </lineage>
</organism>
<gene>
    <name evidence="4" type="ORF">IFR04_012783</name>
</gene>
<comment type="caution">
    <text evidence="4">The sequence shown here is derived from an EMBL/GenBank/DDBJ whole genome shotgun (WGS) entry which is preliminary data.</text>
</comment>
<evidence type="ECO:0000313" key="4">
    <source>
        <dbReference type="EMBL" id="KAG4414082.1"/>
    </source>
</evidence>
<sequence>MQLNHILSLLAAAAGINASPVSLQPRAVVSHDSLWPMAESLPTGAIGDAIRRFEPYLHIAHGCQVMTAVNENGDTSGGLQDSGNPSAGCRFTDRQQTYVRTAWHNGRFAIMYAWYWPKDQPNAGNVAGGHRHEWESTVVWLDNPENATPALIGAAASGHGGYKTSTDPSRKGDRVKVEYYTEFPRNHELQFSSTEGWGFWKIHWDNLPGPARQALQDTDFGSANVPFKDGNFESNLDKAWV</sequence>
<dbReference type="AlphaFoldDB" id="A0A8H7T6K6"/>
<dbReference type="InterPro" id="IPR008701">
    <property type="entry name" value="NPP1"/>
</dbReference>
<keyword evidence="5" id="KW-1185">Reference proteome</keyword>
<evidence type="ECO:0000256" key="1">
    <source>
        <dbReference type="ARBA" id="ARBA00009520"/>
    </source>
</evidence>
<dbReference type="PANTHER" id="PTHR33657:SF8">
    <property type="entry name" value="DOMAIN PROTEIN, PUTATIVE (AFU_ORTHOLOGUE AFUA_5G00600)-RELATED"/>
    <property type="match status" value="1"/>
</dbReference>
<proteinExistence type="inferred from homology"/>